<reference evidence="1 2" key="1">
    <citation type="submission" date="2018-12" db="EMBL/GenBank/DDBJ databases">
        <title>Genome Sequence of Candidatus Viridilinea halotolerans isolated from saline sulfide-rich spring.</title>
        <authorList>
            <person name="Grouzdev D.S."/>
            <person name="Burganskaya E.I."/>
            <person name="Krutkina M.S."/>
            <person name="Sukhacheva M.V."/>
            <person name="Gorlenko V.M."/>
        </authorList>
    </citation>
    <scope>NUCLEOTIDE SEQUENCE [LARGE SCALE GENOMIC DNA]</scope>
    <source>
        <strain evidence="1">Chok-6</strain>
    </source>
</reference>
<dbReference type="Proteomes" id="UP000280307">
    <property type="component" value="Unassembled WGS sequence"/>
</dbReference>
<dbReference type="InterPro" id="IPR029063">
    <property type="entry name" value="SAM-dependent_MTases_sf"/>
</dbReference>
<comment type="caution">
    <text evidence="1">The sequence shown here is derived from an EMBL/GenBank/DDBJ whole genome shotgun (WGS) entry which is preliminary data.</text>
</comment>
<organism evidence="1 2">
    <name type="scientific">Candidatus Viridilinea halotolerans</name>
    <dbReference type="NCBI Taxonomy" id="2491704"/>
    <lineage>
        <taxon>Bacteria</taxon>
        <taxon>Bacillati</taxon>
        <taxon>Chloroflexota</taxon>
        <taxon>Chloroflexia</taxon>
        <taxon>Chloroflexales</taxon>
        <taxon>Chloroflexineae</taxon>
        <taxon>Oscillochloridaceae</taxon>
        <taxon>Candidatus Viridilinea</taxon>
    </lineage>
</organism>
<keyword evidence="1" id="KW-0808">Transferase</keyword>
<evidence type="ECO:0000313" key="2">
    <source>
        <dbReference type="Proteomes" id="UP000280307"/>
    </source>
</evidence>
<dbReference type="EMBL" id="RSAS01000345">
    <property type="protein sequence ID" value="RRR73342.1"/>
    <property type="molecule type" value="Genomic_DNA"/>
</dbReference>
<dbReference type="Pfam" id="PF13578">
    <property type="entry name" value="Methyltransf_24"/>
    <property type="match status" value="1"/>
</dbReference>
<sequence>MLSLAPDYQKLRRTLLGIYNRSLAQLCMPTMPAHPAHGNHVLLSHIHPLLALVRFPDLPVSLPGWLTIAEQRMLYALAYLLPGPILEIGSWLGRSTACLAFGIRDSRQPKTLVSVDLNLKPEHFRPYGDQVGFFYPAAATQPLALVEVEQYHSNVAPVLHAPGGILQALRTNLHSLDLLDLVHIVMCDFRAAPRLPYRLIFCDVTHNPGEIAHNLPDLAHLLQPGTIVACHDIDDVNEACVRSLLPVRYGLRCDSLFVAEVGSEMPTHASIPFK</sequence>
<protein>
    <submittedName>
        <fullName evidence="1">Class I SAM-dependent methyltransferase</fullName>
    </submittedName>
</protein>
<proteinExistence type="predicted"/>
<dbReference type="SUPFAM" id="SSF53335">
    <property type="entry name" value="S-adenosyl-L-methionine-dependent methyltransferases"/>
    <property type="match status" value="1"/>
</dbReference>
<dbReference type="GO" id="GO:0008168">
    <property type="term" value="F:methyltransferase activity"/>
    <property type="evidence" value="ECO:0007669"/>
    <property type="project" value="UniProtKB-KW"/>
</dbReference>
<evidence type="ECO:0000313" key="1">
    <source>
        <dbReference type="EMBL" id="RRR73342.1"/>
    </source>
</evidence>
<dbReference type="AlphaFoldDB" id="A0A426U1Q5"/>
<name>A0A426U1Q5_9CHLR</name>
<dbReference type="Gene3D" id="3.40.50.150">
    <property type="entry name" value="Vaccinia Virus protein VP39"/>
    <property type="match status" value="1"/>
</dbReference>
<keyword evidence="1" id="KW-0489">Methyltransferase</keyword>
<gene>
    <name evidence="1" type="ORF">EI684_08940</name>
</gene>
<dbReference type="GO" id="GO:0032259">
    <property type="term" value="P:methylation"/>
    <property type="evidence" value="ECO:0007669"/>
    <property type="project" value="UniProtKB-KW"/>
</dbReference>
<accession>A0A426U1Q5</accession>